<dbReference type="InterPro" id="IPR001509">
    <property type="entry name" value="Epimerase_deHydtase"/>
</dbReference>
<evidence type="ECO:0000313" key="4">
    <source>
        <dbReference type="EMBL" id="KAI0291674.1"/>
    </source>
</evidence>
<keyword evidence="1" id="KW-0560">Oxidoreductase</keyword>
<name>A0AAD4LVH2_9AGAM</name>
<dbReference type="InterPro" id="IPR036291">
    <property type="entry name" value="NAD(P)-bd_dom_sf"/>
</dbReference>
<dbReference type="GO" id="GO:0016616">
    <property type="term" value="F:oxidoreductase activity, acting on the CH-OH group of donors, NAD or NADP as acceptor"/>
    <property type="evidence" value="ECO:0007669"/>
    <property type="project" value="TreeGrafter"/>
</dbReference>
<dbReference type="GO" id="GO:0008168">
    <property type="term" value="F:methyltransferase activity"/>
    <property type="evidence" value="ECO:0007669"/>
    <property type="project" value="InterPro"/>
</dbReference>
<reference evidence="4" key="1">
    <citation type="journal article" date="2022" name="New Phytol.">
        <title>Evolutionary transition to the ectomycorrhizal habit in the genomes of a hyperdiverse lineage of mushroom-forming fungi.</title>
        <authorList>
            <person name="Looney B."/>
            <person name="Miyauchi S."/>
            <person name="Morin E."/>
            <person name="Drula E."/>
            <person name="Courty P.E."/>
            <person name="Kohler A."/>
            <person name="Kuo A."/>
            <person name="LaButti K."/>
            <person name="Pangilinan J."/>
            <person name="Lipzen A."/>
            <person name="Riley R."/>
            <person name="Andreopoulos W."/>
            <person name="He G."/>
            <person name="Johnson J."/>
            <person name="Nolan M."/>
            <person name="Tritt A."/>
            <person name="Barry K.W."/>
            <person name="Grigoriev I.V."/>
            <person name="Nagy L.G."/>
            <person name="Hibbett D."/>
            <person name="Henrissat B."/>
            <person name="Matheny P.B."/>
            <person name="Labbe J."/>
            <person name="Martin F.M."/>
        </authorList>
    </citation>
    <scope>NUCLEOTIDE SEQUENCE</scope>
    <source>
        <strain evidence="4">BPL690</strain>
    </source>
</reference>
<dbReference type="Proteomes" id="UP001203297">
    <property type="component" value="Unassembled WGS sequence"/>
</dbReference>
<sequence>MRIKLTPFISVHHHLPLFSLLNGRCCFPPAKVLVTGANGYLAVWVVKKYLEAGYAVRGTVRSLTKNAFLKDRFAHYGDRFELVVVEDITKDGAFDEAVKGVDAIAHTASPFHYKATDPDELIIPAVRGTTSILNSTLKHGSAVKRLVLTSSVAAVREEATTPRVFNETTWNNSAMEAVKTKGSTVGPVTIYLASKTLAEKAAWDFVATHKSEISWDLVVINPPYVFGPSLSPAPTVDDINTSQREVYDTLSGARTSAQLRNQGNWVHVAVAAEAHVRATHVAAAGGERIIVTSGPFFYQDLLDAAAELGIPNVPRGEPGSTKDIPIIINLETNKARELLGLTSETPLKDLVEESVKDFKERGYPGFTV</sequence>
<organism evidence="4 5">
    <name type="scientific">Multifurca ochricompacta</name>
    <dbReference type="NCBI Taxonomy" id="376703"/>
    <lineage>
        <taxon>Eukaryota</taxon>
        <taxon>Fungi</taxon>
        <taxon>Dikarya</taxon>
        <taxon>Basidiomycota</taxon>
        <taxon>Agaricomycotina</taxon>
        <taxon>Agaricomycetes</taxon>
        <taxon>Russulales</taxon>
        <taxon>Russulaceae</taxon>
        <taxon>Multifurca</taxon>
    </lineage>
</organism>
<evidence type="ECO:0000256" key="2">
    <source>
        <dbReference type="ARBA" id="ARBA00023445"/>
    </source>
</evidence>
<dbReference type="PANTHER" id="PTHR10366">
    <property type="entry name" value="NAD DEPENDENT EPIMERASE/DEHYDRATASE"/>
    <property type="match status" value="1"/>
</dbReference>
<gene>
    <name evidence="4" type="ORF">B0F90DRAFT_1648209</name>
</gene>
<dbReference type="GO" id="GO:0003676">
    <property type="term" value="F:nucleic acid binding"/>
    <property type="evidence" value="ECO:0007669"/>
    <property type="project" value="InterPro"/>
</dbReference>
<dbReference type="SUPFAM" id="SSF51735">
    <property type="entry name" value="NAD(P)-binding Rossmann-fold domains"/>
    <property type="match status" value="1"/>
</dbReference>
<comment type="similarity">
    <text evidence="2">Belongs to the NAD(P)-dependent epimerase/dehydratase family. Dihydroflavonol-4-reductase subfamily.</text>
</comment>
<dbReference type="InterPro" id="IPR002052">
    <property type="entry name" value="DNA_methylase_N6_adenine_CS"/>
</dbReference>
<evidence type="ECO:0000313" key="5">
    <source>
        <dbReference type="Proteomes" id="UP001203297"/>
    </source>
</evidence>
<dbReference type="EMBL" id="WTXG01000146">
    <property type="protein sequence ID" value="KAI0291674.1"/>
    <property type="molecule type" value="Genomic_DNA"/>
</dbReference>
<protein>
    <recommendedName>
        <fullName evidence="3">NAD-dependent epimerase/dehydratase domain-containing protein</fullName>
    </recommendedName>
</protein>
<dbReference type="PROSITE" id="PS00092">
    <property type="entry name" value="N6_MTASE"/>
    <property type="match status" value="1"/>
</dbReference>
<accession>A0AAD4LVH2</accession>
<dbReference type="GO" id="GO:0032259">
    <property type="term" value="P:methylation"/>
    <property type="evidence" value="ECO:0007669"/>
    <property type="project" value="InterPro"/>
</dbReference>
<comment type="caution">
    <text evidence="4">The sequence shown here is derived from an EMBL/GenBank/DDBJ whole genome shotgun (WGS) entry which is preliminary data.</text>
</comment>
<dbReference type="InterPro" id="IPR050425">
    <property type="entry name" value="NAD(P)_dehydrat-like"/>
</dbReference>
<dbReference type="PANTHER" id="PTHR10366:SF564">
    <property type="entry name" value="STEROL-4-ALPHA-CARBOXYLATE 3-DEHYDROGENASE, DECARBOXYLATING"/>
    <property type="match status" value="1"/>
</dbReference>
<keyword evidence="5" id="KW-1185">Reference proteome</keyword>
<evidence type="ECO:0000259" key="3">
    <source>
        <dbReference type="Pfam" id="PF01370"/>
    </source>
</evidence>
<proteinExistence type="inferred from homology"/>
<dbReference type="Gene3D" id="3.40.50.720">
    <property type="entry name" value="NAD(P)-binding Rossmann-like Domain"/>
    <property type="match status" value="1"/>
</dbReference>
<dbReference type="AlphaFoldDB" id="A0AAD4LVH2"/>
<evidence type="ECO:0000256" key="1">
    <source>
        <dbReference type="ARBA" id="ARBA00023002"/>
    </source>
</evidence>
<dbReference type="Pfam" id="PF01370">
    <property type="entry name" value="Epimerase"/>
    <property type="match status" value="1"/>
</dbReference>
<feature type="domain" description="NAD-dependent epimerase/dehydratase" evidence="3">
    <location>
        <begin position="32"/>
        <end position="284"/>
    </location>
</feature>